<dbReference type="SUPFAM" id="SSF53822">
    <property type="entry name" value="Periplasmic binding protein-like I"/>
    <property type="match status" value="1"/>
</dbReference>
<dbReference type="EMBL" id="CAJRAU010000002">
    <property type="protein sequence ID" value="CAG5069211.1"/>
    <property type="molecule type" value="Genomic_DNA"/>
</dbReference>
<dbReference type="RefSeq" id="WP_215233294.1">
    <property type="nucleotide sequence ID" value="NZ_CAJRAU010000002.1"/>
</dbReference>
<evidence type="ECO:0000256" key="3">
    <source>
        <dbReference type="SAM" id="SignalP"/>
    </source>
</evidence>
<dbReference type="Proteomes" id="UP000679725">
    <property type="component" value="Unassembled WGS sequence"/>
</dbReference>
<dbReference type="InterPro" id="IPR028081">
    <property type="entry name" value="Leu-bd"/>
</dbReference>
<comment type="caution">
    <text evidence="5">The sequence shown here is derived from an EMBL/GenBank/DDBJ whole genome shotgun (WGS) entry which is preliminary data.</text>
</comment>
<dbReference type="Gene3D" id="3.40.50.2300">
    <property type="match status" value="2"/>
</dbReference>
<evidence type="ECO:0000313" key="5">
    <source>
        <dbReference type="EMBL" id="CAG5069211.1"/>
    </source>
</evidence>
<feature type="chain" id="PRO_5047081367" evidence="3">
    <location>
        <begin position="22"/>
        <end position="572"/>
    </location>
</feature>
<keyword evidence="5" id="KW-0132">Cell division</keyword>
<organism evidence="5 6">
    <name type="scientific">Dyadobacter linearis</name>
    <dbReference type="NCBI Taxonomy" id="2823330"/>
    <lineage>
        <taxon>Bacteria</taxon>
        <taxon>Pseudomonadati</taxon>
        <taxon>Bacteroidota</taxon>
        <taxon>Cytophagia</taxon>
        <taxon>Cytophagales</taxon>
        <taxon>Spirosomataceae</taxon>
        <taxon>Dyadobacter</taxon>
    </lineage>
</organism>
<protein>
    <submittedName>
        <fullName evidence="5">Cell division coordinator CpoB</fullName>
    </submittedName>
</protein>
<dbReference type="InterPro" id="IPR028082">
    <property type="entry name" value="Peripla_BP_I"/>
</dbReference>
<feature type="domain" description="Leucine-binding protein" evidence="4">
    <location>
        <begin position="294"/>
        <end position="523"/>
    </location>
</feature>
<accession>A0ABN7R560</accession>
<gene>
    <name evidence="5" type="primary">cpoB_2</name>
    <name evidence="5" type="ORF">DYBT9623_01947</name>
</gene>
<dbReference type="Pfam" id="PF13458">
    <property type="entry name" value="Peripla_BP_6"/>
    <property type="match status" value="1"/>
</dbReference>
<dbReference type="CDD" id="cd06268">
    <property type="entry name" value="PBP1_ABC_transporter_LIVBP-like"/>
    <property type="match status" value="1"/>
</dbReference>
<dbReference type="Gene3D" id="1.25.40.10">
    <property type="entry name" value="Tetratricopeptide repeat domain"/>
    <property type="match status" value="1"/>
</dbReference>
<reference evidence="5 6" key="1">
    <citation type="submission" date="2021-04" db="EMBL/GenBank/DDBJ databases">
        <authorList>
            <person name="Rodrigo-Torres L."/>
            <person name="Arahal R. D."/>
            <person name="Lucena T."/>
        </authorList>
    </citation>
    <scope>NUCLEOTIDE SEQUENCE [LARGE SCALE GENOMIC DNA]</scope>
    <source>
        <strain evidence="5 6">CECT 9623</strain>
    </source>
</reference>
<keyword evidence="6" id="KW-1185">Reference proteome</keyword>
<evidence type="ECO:0000256" key="1">
    <source>
        <dbReference type="ARBA" id="ARBA00010062"/>
    </source>
</evidence>
<dbReference type="GO" id="GO:0051301">
    <property type="term" value="P:cell division"/>
    <property type="evidence" value="ECO:0007669"/>
    <property type="project" value="UniProtKB-KW"/>
</dbReference>
<evidence type="ECO:0000256" key="2">
    <source>
        <dbReference type="ARBA" id="ARBA00022729"/>
    </source>
</evidence>
<evidence type="ECO:0000313" key="6">
    <source>
        <dbReference type="Proteomes" id="UP000679725"/>
    </source>
</evidence>
<proteinExistence type="inferred from homology"/>
<evidence type="ECO:0000259" key="4">
    <source>
        <dbReference type="Pfam" id="PF13458"/>
    </source>
</evidence>
<sequence length="572" mass="64364">MRLFILLILAAFFSSPQSTLAQVNPQNEGIYRSAVNDYKQGKYAVAMQKLAPIAKSTVKASYTPYAQYYYALSAYQQKRYRESRQMLVQLQSSYPGWNRINDVYYLLGAIGLESGQINEGLESLLKIKDSSFAKDVQGLKQHHLATVGDLPTLVSLQKQYPTDRDLALILIQFIEKAPTASQVDKSYAASLQKQFKFSNKEKVAAVAAETPKRSAPRSEGQWTKGYLDVAVLLPFRLDEFNSTRRRSNQFAYDYYLGLTMAKEQLATEGIQVNLWAYDVNNEAGPMEDIVSNKNFQQSDIVIGPLYANTFDVTANYVSQSGTLMLNPLSTDASLLKSASNIYLGHPSINYQTQQAAQYMKTQSPGLSSIIYYGNTSKDSAMAASYSNEWKSKGGRVTAMVKIQPDREWLENNIPSFETAKPAHIALFSSDGSSGPNLLEVLNNRKLTVTPVVATSTSFNPQQSRISRYGSRLALIDPDYVDREKESIRQFQRNYWNKTSTFPSVYSYLGYDQLTFFARMLNQHKDKLASGIQAKRHGDSEYLLAGFDYTKSNENQITPILKYNGSKWVPVDR</sequence>
<keyword evidence="5" id="KW-0131">Cell cycle</keyword>
<dbReference type="InterPro" id="IPR011990">
    <property type="entry name" value="TPR-like_helical_dom_sf"/>
</dbReference>
<name>A0ABN7R560_9BACT</name>
<keyword evidence="2 3" id="KW-0732">Signal</keyword>
<feature type="signal peptide" evidence="3">
    <location>
        <begin position="1"/>
        <end position="21"/>
    </location>
</feature>
<comment type="similarity">
    <text evidence="1">Belongs to the leucine-binding protein family.</text>
</comment>